<gene>
    <name evidence="1" type="ORF">EMO89_02570</name>
</gene>
<comment type="caution">
    <text evidence="1">The sequence shown here is derived from an EMBL/GenBank/DDBJ whole genome shotgun (WGS) entry which is preliminary data.</text>
</comment>
<dbReference type="EMBL" id="RZUI01000002">
    <property type="protein sequence ID" value="KAA8831629.1"/>
    <property type="molecule type" value="Genomic_DNA"/>
</dbReference>
<evidence type="ECO:0000313" key="1">
    <source>
        <dbReference type="EMBL" id="KAA8831629.1"/>
    </source>
</evidence>
<reference evidence="1 2" key="1">
    <citation type="journal article" date="2019" name="Syst. Appl. Microbiol.">
        <title>Characterization of Bifidobacterium species in feaces of the Egyptian fruit bat: Description of B. vespertilionis sp. nov. and B. rousetti sp. nov.</title>
        <authorList>
            <person name="Modesto M."/>
            <person name="Satti M."/>
            <person name="Watanabe K."/>
            <person name="Puglisi E."/>
            <person name="Morelli L."/>
            <person name="Huang C.-H."/>
            <person name="Liou J.-S."/>
            <person name="Miyashita M."/>
            <person name="Tamura T."/>
            <person name="Saito S."/>
            <person name="Mori K."/>
            <person name="Huang L."/>
            <person name="Sciavilla P."/>
            <person name="Sandri C."/>
            <person name="Spiezio C."/>
            <person name="Vitali F."/>
            <person name="Cavalieri D."/>
            <person name="Perpetuini G."/>
            <person name="Tofalo R."/>
            <person name="Bonetti A."/>
            <person name="Arita M."/>
            <person name="Mattarelli P."/>
        </authorList>
    </citation>
    <scope>NUCLEOTIDE SEQUENCE [LARGE SCALE GENOMIC DNA]</scope>
    <source>
        <strain evidence="1 2">RST7</strain>
    </source>
</reference>
<sequence>MTNTETIDLFQLTKQSSGVMIEPEPYLDGDALIVTNWETGYDNYTDAQDEGIVNILDYLGNLSDYQEVIDDNNDLPGIGKDDKARCWTVRDKEDREFTVLAPLGWI</sequence>
<name>A0A5M9ZM16_9BIFI</name>
<dbReference type="RefSeq" id="WP_150380802.1">
    <property type="nucleotide sequence ID" value="NZ_RZUI01000002.1"/>
</dbReference>
<organism evidence="1 2">
    <name type="scientific">Bifidobacterium tissieri</name>
    <dbReference type="NCBI Taxonomy" id="1630162"/>
    <lineage>
        <taxon>Bacteria</taxon>
        <taxon>Bacillati</taxon>
        <taxon>Actinomycetota</taxon>
        <taxon>Actinomycetes</taxon>
        <taxon>Bifidobacteriales</taxon>
        <taxon>Bifidobacteriaceae</taxon>
        <taxon>Bifidobacterium</taxon>
    </lineage>
</organism>
<proteinExistence type="predicted"/>
<accession>A0A5M9ZM16</accession>
<dbReference type="AlphaFoldDB" id="A0A5M9ZM16"/>
<evidence type="ECO:0000313" key="2">
    <source>
        <dbReference type="Proteomes" id="UP000412028"/>
    </source>
</evidence>
<protein>
    <submittedName>
        <fullName evidence="1">Uncharacterized protein</fullName>
    </submittedName>
</protein>
<dbReference type="Proteomes" id="UP000412028">
    <property type="component" value="Unassembled WGS sequence"/>
</dbReference>